<keyword evidence="3 5" id="KW-0697">Rotamase</keyword>
<dbReference type="Pfam" id="PF00254">
    <property type="entry name" value="FKBP_C"/>
    <property type="match status" value="1"/>
</dbReference>
<keyword evidence="8" id="KW-1185">Reference proteome</keyword>
<dbReference type="GO" id="GO:0033017">
    <property type="term" value="C:sarcoplasmic reticulum membrane"/>
    <property type="evidence" value="ECO:0007669"/>
    <property type="project" value="TreeGrafter"/>
</dbReference>
<dbReference type="InterPro" id="IPR046357">
    <property type="entry name" value="PPIase_dom_sf"/>
</dbReference>
<dbReference type="SUPFAM" id="SSF54534">
    <property type="entry name" value="FKBP-like"/>
    <property type="match status" value="1"/>
</dbReference>
<organism evidence="7 8">
    <name type="scientific">Magallana gigas</name>
    <name type="common">Pacific oyster</name>
    <name type="synonym">Crassostrea gigas</name>
    <dbReference type="NCBI Taxonomy" id="29159"/>
    <lineage>
        <taxon>Eukaryota</taxon>
        <taxon>Metazoa</taxon>
        <taxon>Spiralia</taxon>
        <taxon>Lophotrochozoa</taxon>
        <taxon>Mollusca</taxon>
        <taxon>Bivalvia</taxon>
        <taxon>Autobranchia</taxon>
        <taxon>Pteriomorphia</taxon>
        <taxon>Ostreida</taxon>
        <taxon>Ostreoidea</taxon>
        <taxon>Ostreidae</taxon>
        <taxon>Magallana</taxon>
    </lineage>
</organism>
<evidence type="ECO:0000256" key="4">
    <source>
        <dbReference type="ARBA" id="ARBA00023235"/>
    </source>
</evidence>
<protein>
    <recommendedName>
        <fullName evidence="2 5">peptidylprolyl isomerase</fullName>
        <ecNumber evidence="2 5">5.2.1.8</ecNumber>
    </recommendedName>
</protein>
<accession>A0A8W8KP66</accession>
<dbReference type="Gene3D" id="3.10.50.40">
    <property type="match status" value="1"/>
</dbReference>
<dbReference type="EC" id="5.2.1.8" evidence="2 5"/>
<dbReference type="InterPro" id="IPR050689">
    <property type="entry name" value="FKBP-type_PPIase"/>
</dbReference>
<evidence type="ECO:0000313" key="7">
    <source>
        <dbReference type="EnsemblMetazoa" id="G2434.1:cds"/>
    </source>
</evidence>
<evidence type="ECO:0000256" key="1">
    <source>
        <dbReference type="ARBA" id="ARBA00000971"/>
    </source>
</evidence>
<dbReference type="GO" id="GO:0003755">
    <property type="term" value="F:peptidyl-prolyl cis-trans isomerase activity"/>
    <property type="evidence" value="ECO:0007669"/>
    <property type="project" value="UniProtKB-KW"/>
</dbReference>
<dbReference type="FunFam" id="3.10.50.40:FF:000025">
    <property type="entry name" value="Peptidylprolyl isomerase"/>
    <property type="match status" value="1"/>
</dbReference>
<evidence type="ECO:0000256" key="5">
    <source>
        <dbReference type="PROSITE-ProRule" id="PRU00277"/>
    </source>
</evidence>
<feature type="domain" description="PPIase FKBP-type" evidence="6">
    <location>
        <begin position="20"/>
        <end position="113"/>
    </location>
</feature>
<keyword evidence="4 5" id="KW-0413">Isomerase</keyword>
<evidence type="ECO:0000256" key="3">
    <source>
        <dbReference type="ARBA" id="ARBA00023110"/>
    </source>
</evidence>
<dbReference type="AlphaFoldDB" id="A0A8W8KP66"/>
<name>A0A8W8KP66_MAGGI</name>
<proteinExistence type="predicted"/>
<dbReference type="EnsemblMetazoa" id="G2434.1">
    <property type="protein sequence ID" value="G2434.1:cds"/>
    <property type="gene ID" value="G2434"/>
</dbReference>
<evidence type="ECO:0000313" key="8">
    <source>
        <dbReference type="Proteomes" id="UP000005408"/>
    </source>
</evidence>
<reference evidence="7" key="1">
    <citation type="submission" date="2022-08" db="UniProtKB">
        <authorList>
            <consortium name="EnsemblMetazoa"/>
        </authorList>
    </citation>
    <scope>IDENTIFICATION</scope>
    <source>
        <strain evidence="7">05x7-T-G4-1.051#20</strain>
    </source>
</reference>
<evidence type="ECO:0000256" key="2">
    <source>
        <dbReference type="ARBA" id="ARBA00013194"/>
    </source>
</evidence>
<dbReference type="PANTHER" id="PTHR10516">
    <property type="entry name" value="PEPTIDYL-PROLYL CIS-TRANS ISOMERASE"/>
    <property type="match status" value="1"/>
</dbReference>
<dbReference type="Proteomes" id="UP000005408">
    <property type="component" value="Unassembled WGS sequence"/>
</dbReference>
<comment type="catalytic activity">
    <reaction evidence="1 5">
        <text>[protein]-peptidylproline (omega=180) = [protein]-peptidylproline (omega=0)</text>
        <dbReference type="Rhea" id="RHEA:16237"/>
        <dbReference type="Rhea" id="RHEA-COMP:10747"/>
        <dbReference type="Rhea" id="RHEA-COMP:10748"/>
        <dbReference type="ChEBI" id="CHEBI:83833"/>
        <dbReference type="ChEBI" id="CHEBI:83834"/>
        <dbReference type="EC" id="5.2.1.8"/>
    </reaction>
</comment>
<sequence>MGVEKQVLAQGDGKTFPEKGQTVVVHYTGTLTDGKKFDSSKDRGKPFEFKIGMSQVIKGWDEGVMTMSVGEKAILTCSPDYAYGPSGVGGHYTTQCHFNLRGGTFRTEVEAMF</sequence>
<dbReference type="InterPro" id="IPR001179">
    <property type="entry name" value="PPIase_FKBP_dom"/>
</dbReference>
<evidence type="ECO:0000259" key="6">
    <source>
        <dbReference type="PROSITE" id="PS50059"/>
    </source>
</evidence>
<dbReference type="PANTHER" id="PTHR10516:SF443">
    <property type="entry name" value="FK506-BINDING PROTEIN 59-RELATED"/>
    <property type="match status" value="1"/>
</dbReference>
<dbReference type="PROSITE" id="PS50059">
    <property type="entry name" value="FKBP_PPIASE"/>
    <property type="match status" value="1"/>
</dbReference>